<name>A0ABX6C1Y7_9CHLR</name>
<evidence type="ECO:0000256" key="2">
    <source>
        <dbReference type="SAM" id="MobiDB-lite"/>
    </source>
</evidence>
<protein>
    <submittedName>
        <fullName evidence="3">Tetratricopeptide repeat protein</fullName>
    </submittedName>
</protein>
<dbReference type="SMART" id="SM00028">
    <property type="entry name" value="TPR"/>
    <property type="match status" value="1"/>
</dbReference>
<keyword evidence="1" id="KW-0802">TPR repeat</keyword>
<dbReference type="Gene3D" id="1.25.40.10">
    <property type="entry name" value="Tetratricopeptide repeat domain"/>
    <property type="match status" value="1"/>
</dbReference>
<dbReference type="Proteomes" id="UP000326331">
    <property type="component" value="Chromosome"/>
</dbReference>
<evidence type="ECO:0000313" key="4">
    <source>
        <dbReference type="Proteomes" id="UP000326331"/>
    </source>
</evidence>
<gene>
    <name evidence="3" type="ORF">Tbon_02950</name>
</gene>
<sequence length="329" mass="36751">MRDARAAGSMSGAGTDRWYAGREHGAGVCPWGRAAVSFPLRRAGRKRRKMTNETTHDEMTPEERAKLKKQLTDQAVKLAVNGRWQEAVQVNREYIRLFPNEAEGYNRLGKALSELGQVQDALDAYQKALDLDSTNLIAKRNIDRLSALRDRPVDAPPTQVDTRLFVEETGSAAVASLQAVDPKVAAVLDAGDIVQLEVQGNAVNVLTVRGEYVGMIEPRIGLRLARMMKAGNRYSAAMVSTGEHPKVILRETFKHPSMIDKVSFPQSRISDIRAYTRRGLLRRDEDEEWGYDEDEEVEDEAETGWSETGEDLETTPDVDVESDDEAEFE</sequence>
<feature type="compositionally biased region" description="Acidic residues" evidence="2">
    <location>
        <begin position="285"/>
        <end position="329"/>
    </location>
</feature>
<organism evidence="3 4">
    <name type="scientific">Tepidiforma bonchosmolovskayae</name>
    <dbReference type="NCBI Taxonomy" id="2601677"/>
    <lineage>
        <taxon>Bacteria</taxon>
        <taxon>Bacillati</taxon>
        <taxon>Chloroflexota</taxon>
        <taxon>Tepidiformia</taxon>
        <taxon>Tepidiformales</taxon>
        <taxon>Tepidiformaceae</taxon>
        <taxon>Tepidiforma</taxon>
    </lineage>
</organism>
<dbReference type="Pfam" id="PF00515">
    <property type="entry name" value="TPR_1"/>
    <property type="match status" value="1"/>
</dbReference>
<reference evidence="3 4" key="1">
    <citation type="submission" date="2019-10" db="EMBL/GenBank/DDBJ databases">
        <title>Thermopilla bonchosmolovskayae gen. nov., sp. nov., a moderately thermophilic Chloroflexi bacterium from a Chukotka hot spring (Arctic, Russia), representing a novel classis Thermopillaia, which include previously uncultivated lineage OLB14.</title>
        <authorList>
            <person name="Kochetkova T.V."/>
            <person name="Zayulina K.S."/>
            <person name="Zhigarkov V.S."/>
            <person name="Minaev N.V."/>
            <person name="Novikov A."/>
            <person name="Toshchakov S.V."/>
            <person name="Elcheninov A.G."/>
            <person name="Kublanov I.V."/>
        </authorList>
    </citation>
    <scope>NUCLEOTIDE SEQUENCE [LARGE SCALE GENOMIC DNA]</scope>
    <source>
        <strain evidence="3 4">3753O</strain>
    </source>
</reference>
<feature type="repeat" description="TPR" evidence="1">
    <location>
        <begin position="102"/>
        <end position="135"/>
    </location>
</feature>
<dbReference type="PROSITE" id="PS50005">
    <property type="entry name" value="TPR"/>
    <property type="match status" value="1"/>
</dbReference>
<dbReference type="InterPro" id="IPR011990">
    <property type="entry name" value="TPR-like_helical_dom_sf"/>
</dbReference>
<dbReference type="PROSITE" id="PS50293">
    <property type="entry name" value="TPR_REGION"/>
    <property type="match status" value="1"/>
</dbReference>
<evidence type="ECO:0000313" key="3">
    <source>
        <dbReference type="EMBL" id="QFG02290.1"/>
    </source>
</evidence>
<dbReference type="InterPro" id="IPR019734">
    <property type="entry name" value="TPR_rpt"/>
</dbReference>
<dbReference type="EMBL" id="CP042829">
    <property type="protein sequence ID" value="QFG02290.1"/>
    <property type="molecule type" value="Genomic_DNA"/>
</dbReference>
<accession>A0ABX6C1Y7</accession>
<dbReference type="SUPFAM" id="SSF48452">
    <property type="entry name" value="TPR-like"/>
    <property type="match status" value="1"/>
</dbReference>
<evidence type="ECO:0000256" key="1">
    <source>
        <dbReference type="PROSITE-ProRule" id="PRU00339"/>
    </source>
</evidence>
<keyword evidence="4" id="KW-1185">Reference proteome</keyword>
<feature type="region of interest" description="Disordered" evidence="2">
    <location>
        <begin position="284"/>
        <end position="329"/>
    </location>
</feature>
<proteinExistence type="predicted"/>